<dbReference type="InterPro" id="IPR036942">
    <property type="entry name" value="Beta-barrel_TonB_sf"/>
</dbReference>
<evidence type="ECO:0000256" key="10">
    <source>
        <dbReference type="PROSITE-ProRule" id="PRU01360"/>
    </source>
</evidence>
<feature type="domain" description="TonB-dependent receptor-like beta-barrel" evidence="13">
    <location>
        <begin position="248"/>
        <end position="752"/>
    </location>
</feature>
<dbReference type="InterPro" id="IPR000531">
    <property type="entry name" value="Beta-barrel_TonB"/>
</dbReference>
<dbReference type="AlphaFoldDB" id="A0A7W6GHM7"/>
<gene>
    <name evidence="15" type="ORF">GGR24_002616</name>
</gene>
<feature type="domain" description="TonB-dependent receptor plug" evidence="14">
    <location>
        <begin position="75"/>
        <end position="174"/>
    </location>
</feature>
<evidence type="ECO:0000256" key="7">
    <source>
        <dbReference type="ARBA" id="ARBA00023136"/>
    </source>
</evidence>
<comment type="subcellular location">
    <subcellularLocation>
        <location evidence="1 10">Cell outer membrane</location>
        <topology evidence="1 10">Multi-pass membrane protein</topology>
    </subcellularLocation>
</comment>
<evidence type="ECO:0000256" key="5">
    <source>
        <dbReference type="ARBA" id="ARBA00022692"/>
    </source>
</evidence>
<dbReference type="PANTHER" id="PTHR32552">
    <property type="entry name" value="FERRICHROME IRON RECEPTOR-RELATED"/>
    <property type="match status" value="1"/>
</dbReference>
<evidence type="ECO:0000313" key="16">
    <source>
        <dbReference type="Proteomes" id="UP000528964"/>
    </source>
</evidence>
<evidence type="ECO:0000256" key="1">
    <source>
        <dbReference type="ARBA" id="ARBA00004571"/>
    </source>
</evidence>
<dbReference type="EMBL" id="JACIDR010000004">
    <property type="protein sequence ID" value="MBB3973939.1"/>
    <property type="molecule type" value="Genomic_DNA"/>
</dbReference>
<evidence type="ECO:0000256" key="4">
    <source>
        <dbReference type="ARBA" id="ARBA00022452"/>
    </source>
</evidence>
<dbReference type="InterPro" id="IPR039426">
    <property type="entry name" value="TonB-dep_rcpt-like"/>
</dbReference>
<evidence type="ECO:0000256" key="6">
    <source>
        <dbReference type="ARBA" id="ARBA00023077"/>
    </source>
</evidence>
<dbReference type="Gene3D" id="2.40.170.20">
    <property type="entry name" value="TonB-dependent receptor, beta-barrel domain"/>
    <property type="match status" value="1"/>
</dbReference>
<keyword evidence="7 10" id="KW-0472">Membrane</keyword>
<evidence type="ECO:0000259" key="13">
    <source>
        <dbReference type="Pfam" id="PF00593"/>
    </source>
</evidence>
<reference evidence="15 16" key="1">
    <citation type="submission" date="2020-08" db="EMBL/GenBank/DDBJ databases">
        <title>Genomic Encyclopedia of Type Strains, Phase IV (KMG-IV): sequencing the most valuable type-strain genomes for metagenomic binning, comparative biology and taxonomic classification.</title>
        <authorList>
            <person name="Goeker M."/>
        </authorList>
    </citation>
    <scope>NUCLEOTIDE SEQUENCE [LARGE SCALE GENOMIC DNA]</scope>
    <source>
        <strain evidence="15 16">DSM 25481</strain>
    </source>
</reference>
<dbReference type="Proteomes" id="UP000528964">
    <property type="component" value="Unassembled WGS sequence"/>
</dbReference>
<dbReference type="NCBIfam" id="TIGR01783">
    <property type="entry name" value="TonB-siderophor"/>
    <property type="match status" value="1"/>
</dbReference>
<sequence length="783" mass="84059">MIVRSSISLRPKMSNVALTASATLAAAAVQPMAAFAQSTEQESTSLDPIQVEGAAASYGNANDASTGISRLPATVREIPRAVTVISQEQLEQQGVTTVEQALRNVPGITLSTGEGNGGTNGDQFRIRGFQSKGDIYIDGLRDFGAYVRDSFDIESIEVIKGPNGENFGVGTTGGLINQTSKKAHLGDALSIEGQIGSGPLKRGTVDYNKQINETTAIRLNGMVHDQDVADRDHVKSDRQGFAAALGFGLGTDTTWSLNYMYQHNNRKPDYGVPFIADANGRWRPATELGLSRSTSYVRATDKDVTNAHVVTSLFSKEVNDWLTISSESRVGFYDRDYSSTAPGCSNDASSSTPGVQYDGSCSQQFLAGGNPLITYGAGGGLSYKQRTWGLENTTTAKAEFETGGLKHKALVGVNVYYQDDHREPASYGQTRGNQTIRDPFYNTPNAVRTRVVGNDRDATASDVALFANDRVWFTDQISVMGALRWDNFKSKFYSFTPAAADTTAPFEDVEINSKQSDSKLSRSVALMFEPQSNQTYYVSYARSYTPIGTNVATQAGNATSEVPGGASGNLKLDPEKADLYEFGGKIDLMDGRLGLSGSVFQIDKSNAYDVDPTTGDVIGGFSDASQKRRVRGFELGATGELAPGLNIQFGYAYLDSKIRGETPGTAAASSVKGNDVPYVSKHNAALWATYELSRHFADKMPGKLVVGGGIQYASAYWADPANTARVPKSFSLDGLISYEYEGVRVALNGYNLTNELNYTSAQGTGRVVPGSGRTVLLSLGYKM</sequence>
<keyword evidence="8 15" id="KW-0675">Receptor</keyword>
<keyword evidence="12" id="KW-0732">Signal</keyword>
<keyword evidence="3 10" id="KW-0813">Transport</keyword>
<feature type="signal peptide" evidence="12">
    <location>
        <begin position="1"/>
        <end position="36"/>
    </location>
</feature>
<dbReference type="InterPro" id="IPR012910">
    <property type="entry name" value="Plug_dom"/>
</dbReference>
<evidence type="ECO:0000256" key="2">
    <source>
        <dbReference type="ARBA" id="ARBA00009810"/>
    </source>
</evidence>
<evidence type="ECO:0000256" key="11">
    <source>
        <dbReference type="RuleBase" id="RU003357"/>
    </source>
</evidence>
<feature type="chain" id="PRO_5031456376" evidence="12">
    <location>
        <begin position="37"/>
        <end position="783"/>
    </location>
</feature>
<dbReference type="CDD" id="cd01347">
    <property type="entry name" value="ligand_gated_channel"/>
    <property type="match status" value="1"/>
</dbReference>
<comment type="similarity">
    <text evidence="2 10 11">Belongs to the TonB-dependent receptor family.</text>
</comment>
<dbReference type="Pfam" id="PF07715">
    <property type="entry name" value="Plug"/>
    <property type="match status" value="1"/>
</dbReference>
<evidence type="ECO:0000259" key="14">
    <source>
        <dbReference type="Pfam" id="PF07715"/>
    </source>
</evidence>
<evidence type="ECO:0000256" key="12">
    <source>
        <dbReference type="SAM" id="SignalP"/>
    </source>
</evidence>
<dbReference type="GO" id="GO:0015344">
    <property type="term" value="F:siderophore uptake transmembrane transporter activity"/>
    <property type="evidence" value="ECO:0007669"/>
    <property type="project" value="TreeGrafter"/>
</dbReference>
<accession>A0A7W6GHM7</accession>
<evidence type="ECO:0000313" key="15">
    <source>
        <dbReference type="EMBL" id="MBB3973939.1"/>
    </source>
</evidence>
<dbReference type="Pfam" id="PF00593">
    <property type="entry name" value="TonB_dep_Rec_b-barrel"/>
    <property type="match status" value="1"/>
</dbReference>
<proteinExistence type="inferred from homology"/>
<dbReference type="GO" id="GO:0009279">
    <property type="term" value="C:cell outer membrane"/>
    <property type="evidence" value="ECO:0007669"/>
    <property type="project" value="UniProtKB-SubCell"/>
</dbReference>
<keyword evidence="6 11" id="KW-0798">TonB box</keyword>
<evidence type="ECO:0000256" key="3">
    <source>
        <dbReference type="ARBA" id="ARBA00022448"/>
    </source>
</evidence>
<protein>
    <submittedName>
        <fullName evidence="15">Catecholate siderophore receptor</fullName>
    </submittedName>
</protein>
<dbReference type="RefSeq" id="WP_183395804.1">
    <property type="nucleotide sequence ID" value="NZ_JACIDR010000004.1"/>
</dbReference>
<comment type="caution">
    <text evidence="15">The sequence shown here is derived from an EMBL/GenBank/DDBJ whole genome shotgun (WGS) entry which is preliminary data.</text>
</comment>
<dbReference type="SUPFAM" id="SSF56935">
    <property type="entry name" value="Porins"/>
    <property type="match status" value="1"/>
</dbReference>
<keyword evidence="4 10" id="KW-1134">Transmembrane beta strand</keyword>
<dbReference type="PANTHER" id="PTHR32552:SF83">
    <property type="entry name" value="BLR3904 PROTEIN"/>
    <property type="match status" value="1"/>
</dbReference>
<dbReference type="GO" id="GO:0015891">
    <property type="term" value="P:siderophore transport"/>
    <property type="evidence" value="ECO:0007669"/>
    <property type="project" value="InterPro"/>
</dbReference>
<keyword evidence="9 10" id="KW-0998">Cell outer membrane</keyword>
<dbReference type="PROSITE" id="PS52016">
    <property type="entry name" value="TONB_DEPENDENT_REC_3"/>
    <property type="match status" value="1"/>
</dbReference>
<dbReference type="InterPro" id="IPR037066">
    <property type="entry name" value="Plug_dom_sf"/>
</dbReference>
<name>A0A7W6GHM7_9HYPH</name>
<dbReference type="GO" id="GO:0038023">
    <property type="term" value="F:signaling receptor activity"/>
    <property type="evidence" value="ECO:0007669"/>
    <property type="project" value="InterPro"/>
</dbReference>
<keyword evidence="5 10" id="KW-0812">Transmembrane</keyword>
<dbReference type="InterPro" id="IPR010105">
    <property type="entry name" value="TonB_sidphr_rcpt"/>
</dbReference>
<evidence type="ECO:0000256" key="9">
    <source>
        <dbReference type="ARBA" id="ARBA00023237"/>
    </source>
</evidence>
<dbReference type="Gene3D" id="2.170.130.10">
    <property type="entry name" value="TonB-dependent receptor, plug domain"/>
    <property type="match status" value="1"/>
</dbReference>
<organism evidence="15 16">
    <name type="scientific">Hansschlegelia beijingensis</name>
    <dbReference type="NCBI Taxonomy" id="1133344"/>
    <lineage>
        <taxon>Bacteria</taxon>
        <taxon>Pseudomonadati</taxon>
        <taxon>Pseudomonadota</taxon>
        <taxon>Alphaproteobacteria</taxon>
        <taxon>Hyphomicrobiales</taxon>
        <taxon>Methylopilaceae</taxon>
        <taxon>Hansschlegelia</taxon>
    </lineage>
</organism>
<evidence type="ECO:0000256" key="8">
    <source>
        <dbReference type="ARBA" id="ARBA00023170"/>
    </source>
</evidence>
<keyword evidence="16" id="KW-1185">Reference proteome</keyword>